<gene>
    <name evidence="1" type="ORF">FocTR4_00002056</name>
</gene>
<dbReference type="Proteomes" id="UP000321331">
    <property type="component" value="Unassembled WGS sequence"/>
</dbReference>
<evidence type="ECO:0000313" key="2">
    <source>
        <dbReference type="Proteomes" id="UP000321331"/>
    </source>
</evidence>
<comment type="caution">
    <text evidence="1">The sequence shown here is derived from an EMBL/GenBank/DDBJ whole genome shotgun (WGS) entry which is preliminary data.</text>
</comment>
<name>A0A5C6SY59_FUSOC</name>
<sequence length="142" mass="16011">MNCWSLLDSLVCLARPLLHQDIRLCMSDCPRHFVSPKESHLVNGTHACCQHELPETSAVEPVLFVSLKNFVLACCFNANLHKIVRDLGCHSSCQRSAYPLSKQQGWCSVGATEKMSSRENESRIELLEWTDTMETDIRCGLC</sequence>
<proteinExistence type="predicted"/>
<dbReference type="AlphaFoldDB" id="A0A5C6SY59"/>
<organism evidence="1 2">
    <name type="scientific">Fusarium oxysporum f. sp. cubense</name>
    <dbReference type="NCBI Taxonomy" id="61366"/>
    <lineage>
        <taxon>Eukaryota</taxon>
        <taxon>Fungi</taxon>
        <taxon>Dikarya</taxon>
        <taxon>Ascomycota</taxon>
        <taxon>Pezizomycotina</taxon>
        <taxon>Sordariomycetes</taxon>
        <taxon>Hypocreomycetidae</taxon>
        <taxon>Hypocreales</taxon>
        <taxon>Nectriaceae</taxon>
        <taxon>Fusarium</taxon>
        <taxon>Fusarium oxysporum species complex</taxon>
    </lineage>
</organism>
<protein>
    <submittedName>
        <fullName evidence="1">Uncharacterized protein</fullName>
    </submittedName>
</protein>
<evidence type="ECO:0000313" key="1">
    <source>
        <dbReference type="EMBL" id="TXC03597.1"/>
    </source>
</evidence>
<reference evidence="1 2" key="1">
    <citation type="submission" date="2019-07" db="EMBL/GenBank/DDBJ databases">
        <title>The First High-Quality Draft Genome Sequence of the Causal Agent of the Current Panama Disease Epidemic.</title>
        <authorList>
            <person name="Warmington R.J."/>
            <person name="Kay W."/>
            <person name="Jeffries A."/>
            <person name="Bebber D."/>
            <person name="Moore K."/>
            <person name="Studholme D.J."/>
        </authorList>
    </citation>
    <scope>NUCLEOTIDE SEQUENCE [LARGE SCALE GENOMIC DNA]</scope>
    <source>
        <strain evidence="1 2">TR4</strain>
    </source>
</reference>
<dbReference type="EMBL" id="VMNF01000007">
    <property type="protein sequence ID" value="TXC03597.1"/>
    <property type="molecule type" value="Genomic_DNA"/>
</dbReference>
<accession>A0A5C6SY59</accession>